<dbReference type="AlphaFoldDB" id="A0A8J7EZI0"/>
<organism evidence="1 2">
    <name type="scientific">Plectonema cf. radiosum LEGE 06105</name>
    <dbReference type="NCBI Taxonomy" id="945769"/>
    <lineage>
        <taxon>Bacteria</taxon>
        <taxon>Bacillati</taxon>
        <taxon>Cyanobacteriota</taxon>
        <taxon>Cyanophyceae</taxon>
        <taxon>Oscillatoriophycideae</taxon>
        <taxon>Oscillatoriales</taxon>
        <taxon>Microcoleaceae</taxon>
        <taxon>Plectonema</taxon>
    </lineage>
</organism>
<keyword evidence="2" id="KW-1185">Reference proteome</keyword>
<accession>A0A8J7EZI0</accession>
<comment type="caution">
    <text evidence="1">The sequence shown here is derived from an EMBL/GenBank/DDBJ whole genome shotgun (WGS) entry which is preliminary data.</text>
</comment>
<dbReference type="EMBL" id="JADEWL010000002">
    <property type="protein sequence ID" value="MBE9211293.1"/>
    <property type="molecule type" value="Genomic_DNA"/>
</dbReference>
<evidence type="ECO:0000313" key="1">
    <source>
        <dbReference type="EMBL" id="MBE9211293.1"/>
    </source>
</evidence>
<name>A0A8J7EZI0_9CYAN</name>
<dbReference type="RefSeq" id="WP_193915942.1">
    <property type="nucleotide sequence ID" value="NZ_JADEWL010000002.1"/>
</dbReference>
<sequence length="54" mass="6100">MYPKKNTTSVMIAYMSGFYQHESGVTDVYPKNPTSANSQINLTFINILPKSEEI</sequence>
<dbReference type="Proteomes" id="UP000620559">
    <property type="component" value="Unassembled WGS sequence"/>
</dbReference>
<protein>
    <submittedName>
        <fullName evidence="1">Uncharacterized protein</fullName>
    </submittedName>
</protein>
<evidence type="ECO:0000313" key="2">
    <source>
        <dbReference type="Proteomes" id="UP000620559"/>
    </source>
</evidence>
<proteinExistence type="predicted"/>
<reference evidence="1" key="1">
    <citation type="submission" date="2020-10" db="EMBL/GenBank/DDBJ databases">
        <authorList>
            <person name="Castelo-Branco R."/>
            <person name="Eusebio N."/>
            <person name="Adriana R."/>
            <person name="Vieira A."/>
            <person name="Brugerolle De Fraissinette N."/>
            <person name="Rezende De Castro R."/>
            <person name="Schneider M.P."/>
            <person name="Vasconcelos V."/>
            <person name="Leao P.N."/>
        </authorList>
    </citation>
    <scope>NUCLEOTIDE SEQUENCE</scope>
    <source>
        <strain evidence="1">LEGE 06105</strain>
    </source>
</reference>
<gene>
    <name evidence="1" type="ORF">IQ247_00915</name>
</gene>